<keyword evidence="3" id="KW-0472">Membrane</keyword>
<reference evidence="5 6" key="1">
    <citation type="submission" date="2016-09" db="EMBL/GenBank/DDBJ databases">
        <title>Complete genome sequence of microbes from the polar regions.</title>
        <authorList>
            <person name="Liao L."/>
            <person name="Chen B."/>
        </authorList>
    </citation>
    <scope>NUCLEOTIDE SEQUENCE [LARGE SCALE GENOMIC DNA]</scope>
    <source>
        <strain evidence="5 6">ZS314</strain>
    </source>
</reference>
<gene>
    <name evidence="5" type="ORF">BHD05_00805</name>
</gene>
<feature type="compositionally biased region" description="Basic residues" evidence="2">
    <location>
        <begin position="59"/>
        <end position="69"/>
    </location>
</feature>
<keyword evidence="6" id="KW-1185">Reference proteome</keyword>
<evidence type="ECO:0000313" key="6">
    <source>
        <dbReference type="Proteomes" id="UP000464507"/>
    </source>
</evidence>
<dbReference type="GO" id="GO:0004222">
    <property type="term" value="F:metalloendopeptidase activity"/>
    <property type="evidence" value="ECO:0007669"/>
    <property type="project" value="TreeGrafter"/>
</dbReference>
<keyword evidence="1" id="KW-0732">Signal</keyword>
<dbReference type="KEGG" id="mant:BHD05_00805"/>
<evidence type="ECO:0000259" key="4">
    <source>
        <dbReference type="Pfam" id="PF01551"/>
    </source>
</evidence>
<feature type="compositionally biased region" description="Polar residues" evidence="2">
    <location>
        <begin position="72"/>
        <end position="81"/>
    </location>
</feature>
<keyword evidence="3" id="KW-0812">Transmembrane</keyword>
<protein>
    <recommendedName>
        <fullName evidence="4">M23ase beta-sheet core domain-containing protein</fullName>
    </recommendedName>
</protein>
<evidence type="ECO:0000256" key="1">
    <source>
        <dbReference type="ARBA" id="ARBA00022729"/>
    </source>
</evidence>
<feature type="compositionally biased region" description="Basic and acidic residues" evidence="2">
    <location>
        <begin position="23"/>
        <end position="34"/>
    </location>
</feature>
<name>A0A7L5ADU0_9MICO</name>
<accession>A0A7L5ADU0</accession>
<keyword evidence="3" id="KW-1133">Transmembrane helix</keyword>
<proteinExistence type="predicted"/>
<dbReference type="RefSeq" id="WP_161884749.1">
    <property type="nucleotide sequence ID" value="NZ_CP017146.1"/>
</dbReference>
<dbReference type="OrthoDB" id="1099523at2"/>
<dbReference type="Pfam" id="PF01551">
    <property type="entry name" value="Peptidase_M23"/>
    <property type="match status" value="1"/>
</dbReference>
<dbReference type="CDD" id="cd12797">
    <property type="entry name" value="M23_peptidase"/>
    <property type="match status" value="1"/>
</dbReference>
<sequence>MSSIDSLLGKQTPAETPNTPALTRRELRERDAKTARPKLFAATATPQAGRKRSESSGARARRSARRKPPTSRIATTPTRDSASLAAKTYHLKRRILSNLATVGAMAGVGLILISTTVPANAFSRPESSVSATAVTESTAKPQELKVEAAAAPEITRDGYTVVSLVRQVQARAGSRSYNFTNNPTSAVQWPFPGGSPITSGFGPRQVAGCGFCSTYHQGLDFTPGSGVPIQAIAGGVVSTVQVANSGFGNYVVVDHVVGGQKVQTSYAHMQYGSIQVAVGQTIGVGDMIGAVGNTGASTGAHLHLEVHLGGTPVDPFAWLQANAG</sequence>
<feature type="transmembrane region" description="Helical" evidence="3">
    <location>
        <begin position="95"/>
        <end position="117"/>
    </location>
</feature>
<feature type="domain" description="M23ase beta-sheet core" evidence="4">
    <location>
        <begin position="215"/>
        <end position="315"/>
    </location>
</feature>
<dbReference type="InterPro" id="IPR050570">
    <property type="entry name" value="Cell_wall_metabolism_enzyme"/>
</dbReference>
<dbReference type="Proteomes" id="UP000464507">
    <property type="component" value="Chromosome"/>
</dbReference>
<dbReference type="AlphaFoldDB" id="A0A7L5ADU0"/>
<dbReference type="InterPro" id="IPR016047">
    <property type="entry name" value="M23ase_b-sheet_dom"/>
</dbReference>
<evidence type="ECO:0000256" key="3">
    <source>
        <dbReference type="SAM" id="Phobius"/>
    </source>
</evidence>
<dbReference type="InterPro" id="IPR011055">
    <property type="entry name" value="Dup_hybrid_motif"/>
</dbReference>
<dbReference type="PANTHER" id="PTHR21666:SF289">
    <property type="entry name" value="L-ALA--D-GLU ENDOPEPTIDASE"/>
    <property type="match status" value="1"/>
</dbReference>
<dbReference type="EMBL" id="CP017146">
    <property type="protein sequence ID" value="QHO68393.1"/>
    <property type="molecule type" value="Genomic_DNA"/>
</dbReference>
<dbReference type="PANTHER" id="PTHR21666">
    <property type="entry name" value="PEPTIDASE-RELATED"/>
    <property type="match status" value="1"/>
</dbReference>
<organism evidence="5 6">
    <name type="scientific">Marisediminicola antarctica</name>
    <dbReference type="NCBI Taxonomy" id="674079"/>
    <lineage>
        <taxon>Bacteria</taxon>
        <taxon>Bacillati</taxon>
        <taxon>Actinomycetota</taxon>
        <taxon>Actinomycetes</taxon>
        <taxon>Micrococcales</taxon>
        <taxon>Microbacteriaceae</taxon>
        <taxon>Marisediminicola</taxon>
    </lineage>
</organism>
<dbReference type="Gene3D" id="2.70.70.10">
    <property type="entry name" value="Glucose Permease (Domain IIA)"/>
    <property type="match status" value="1"/>
</dbReference>
<evidence type="ECO:0000256" key="2">
    <source>
        <dbReference type="SAM" id="MobiDB-lite"/>
    </source>
</evidence>
<feature type="region of interest" description="Disordered" evidence="2">
    <location>
        <begin position="1"/>
        <end position="81"/>
    </location>
</feature>
<evidence type="ECO:0000313" key="5">
    <source>
        <dbReference type="EMBL" id="QHO68393.1"/>
    </source>
</evidence>
<dbReference type="SUPFAM" id="SSF51261">
    <property type="entry name" value="Duplicated hybrid motif"/>
    <property type="match status" value="1"/>
</dbReference>